<evidence type="ECO:0000313" key="2">
    <source>
        <dbReference type="Proteomes" id="UP000761264"/>
    </source>
</evidence>
<dbReference type="AlphaFoldDB" id="A0A967EVM4"/>
<reference evidence="1" key="1">
    <citation type="submission" date="2020-03" db="EMBL/GenBank/DDBJ databases">
        <title>Genome of Pelagibius litoralis DSM 21314T.</title>
        <authorList>
            <person name="Wang G."/>
        </authorList>
    </citation>
    <scope>NUCLEOTIDE SEQUENCE</scope>
    <source>
        <strain evidence="1">DSM 21314</strain>
    </source>
</reference>
<organism evidence="1 2">
    <name type="scientific">Pelagibius litoralis</name>
    <dbReference type="NCBI Taxonomy" id="374515"/>
    <lineage>
        <taxon>Bacteria</taxon>
        <taxon>Pseudomonadati</taxon>
        <taxon>Pseudomonadota</taxon>
        <taxon>Alphaproteobacteria</taxon>
        <taxon>Rhodospirillales</taxon>
        <taxon>Rhodovibrionaceae</taxon>
        <taxon>Pelagibius</taxon>
    </lineage>
</organism>
<gene>
    <name evidence="1" type="ORF">HBA54_08870</name>
</gene>
<keyword evidence="2" id="KW-1185">Reference proteome</keyword>
<dbReference type="Proteomes" id="UP000761264">
    <property type="component" value="Unassembled WGS sequence"/>
</dbReference>
<name>A0A967EVM4_9PROT</name>
<comment type="caution">
    <text evidence="1">The sequence shown here is derived from an EMBL/GenBank/DDBJ whole genome shotgun (WGS) entry which is preliminary data.</text>
</comment>
<proteinExistence type="predicted"/>
<evidence type="ECO:0000313" key="1">
    <source>
        <dbReference type="EMBL" id="NIA68702.1"/>
    </source>
</evidence>
<protein>
    <submittedName>
        <fullName evidence="1">Uncharacterized protein</fullName>
    </submittedName>
</protein>
<sequence length="244" mass="26553">MPTSQRNLSPSAARLPLKDALRMLRFTVKRGRTLLDKPLAPGPSPISGMARAVLNDFDQIADRVNDVAAGLSRRFLDTDESGRLYSATLADIENIGEAEIVFAQAAYHGLTRALRHLGTTEGLVSEVRMAEAYKAAVQSGAAEKDRFALAAALMQELVKRGVVRDLLSGSTEEGDCLTETDLAKVAIFALILWFLVDRQDDEDDAEGLLLTCCDMARALKSDLAESLDDAERLQDLIAAYVDKI</sequence>
<dbReference type="EMBL" id="JAAQPH010000005">
    <property type="protein sequence ID" value="NIA68702.1"/>
    <property type="molecule type" value="Genomic_DNA"/>
</dbReference>
<dbReference type="RefSeq" id="WP_167223547.1">
    <property type="nucleotide sequence ID" value="NZ_JAAQPH010000005.1"/>
</dbReference>
<accession>A0A967EVM4</accession>